<organism evidence="1 2">
    <name type="scientific">Nocardia elegans</name>
    <dbReference type="NCBI Taxonomy" id="300029"/>
    <lineage>
        <taxon>Bacteria</taxon>
        <taxon>Bacillati</taxon>
        <taxon>Actinomycetota</taxon>
        <taxon>Actinomycetes</taxon>
        <taxon>Mycobacteriales</taxon>
        <taxon>Nocardiaceae</taxon>
        <taxon>Nocardia</taxon>
    </lineage>
</organism>
<proteinExistence type="predicted"/>
<dbReference type="RefSeq" id="WP_387131990.1">
    <property type="nucleotide sequence ID" value="NZ_JBIATK010000012.1"/>
</dbReference>
<comment type="caution">
    <text evidence="1">The sequence shown here is derived from an EMBL/GenBank/DDBJ whole genome shotgun (WGS) entry which is preliminary data.</text>
</comment>
<gene>
    <name evidence="1" type="ORF">ACFYY5_29255</name>
</gene>
<dbReference type="Proteomes" id="UP001602089">
    <property type="component" value="Unassembled WGS sequence"/>
</dbReference>
<keyword evidence="2" id="KW-1185">Reference proteome</keyword>
<name>A0ABW6TLD4_9NOCA</name>
<sequence>MSFKDDPWGPPTAICDECFQRIWSWDEEVVLTYVLDAYAQPVLDSPNHYHLHCAVARGNKGIEVTE</sequence>
<reference evidence="1 2" key="1">
    <citation type="submission" date="2024-10" db="EMBL/GenBank/DDBJ databases">
        <title>The Natural Products Discovery Center: Release of the First 8490 Sequenced Strains for Exploring Actinobacteria Biosynthetic Diversity.</title>
        <authorList>
            <person name="Kalkreuter E."/>
            <person name="Kautsar S.A."/>
            <person name="Yang D."/>
            <person name="Bader C.D."/>
            <person name="Teijaro C.N."/>
            <person name="Fluegel L."/>
            <person name="Davis C.M."/>
            <person name="Simpson J.R."/>
            <person name="Lauterbach L."/>
            <person name="Steele A.D."/>
            <person name="Gui C."/>
            <person name="Meng S."/>
            <person name="Li G."/>
            <person name="Viehrig K."/>
            <person name="Ye F."/>
            <person name="Su P."/>
            <person name="Kiefer A.F."/>
            <person name="Nichols A."/>
            <person name="Cepeda A.J."/>
            <person name="Yan W."/>
            <person name="Fan B."/>
            <person name="Jiang Y."/>
            <person name="Adhikari A."/>
            <person name="Zheng C.-J."/>
            <person name="Schuster L."/>
            <person name="Cowan T.M."/>
            <person name="Smanski M.J."/>
            <person name="Chevrette M.G."/>
            <person name="De Carvalho L.P.S."/>
            <person name="Shen B."/>
        </authorList>
    </citation>
    <scope>NUCLEOTIDE SEQUENCE [LARGE SCALE GENOMIC DNA]</scope>
    <source>
        <strain evidence="1 2">NPDC001867</strain>
    </source>
</reference>
<dbReference type="EMBL" id="JBIATK010000012">
    <property type="protein sequence ID" value="MFF4026945.1"/>
    <property type="molecule type" value="Genomic_DNA"/>
</dbReference>
<accession>A0ABW6TLD4</accession>
<protein>
    <submittedName>
        <fullName evidence="1">Uncharacterized protein</fullName>
    </submittedName>
</protein>
<evidence type="ECO:0000313" key="1">
    <source>
        <dbReference type="EMBL" id="MFF4026945.1"/>
    </source>
</evidence>
<evidence type="ECO:0000313" key="2">
    <source>
        <dbReference type="Proteomes" id="UP001602089"/>
    </source>
</evidence>